<protein>
    <submittedName>
        <fullName evidence="5">GntR family transcriptional regulator</fullName>
    </submittedName>
</protein>
<dbReference type="PROSITE" id="PS50949">
    <property type="entry name" value="HTH_GNTR"/>
    <property type="match status" value="1"/>
</dbReference>
<organism evidence="5 6">
    <name type="scientific">Thermolongibacillus altinsuensis</name>
    <dbReference type="NCBI Taxonomy" id="575256"/>
    <lineage>
        <taxon>Bacteria</taxon>
        <taxon>Bacillati</taxon>
        <taxon>Bacillota</taxon>
        <taxon>Bacilli</taxon>
        <taxon>Bacillales</taxon>
        <taxon>Anoxybacillaceae</taxon>
        <taxon>Thermolongibacillus</taxon>
    </lineage>
</organism>
<dbReference type="RefSeq" id="WP_132947534.1">
    <property type="nucleotide sequence ID" value="NZ_SLUL01000003.1"/>
</dbReference>
<dbReference type="InterPro" id="IPR008920">
    <property type="entry name" value="TF_FadR/GntR_C"/>
</dbReference>
<keyword evidence="6" id="KW-1185">Reference proteome</keyword>
<dbReference type="PRINTS" id="PR00035">
    <property type="entry name" value="HTHGNTR"/>
</dbReference>
<dbReference type="AlphaFoldDB" id="A0A4R1QHY4"/>
<dbReference type="GO" id="GO:0003700">
    <property type="term" value="F:DNA-binding transcription factor activity"/>
    <property type="evidence" value="ECO:0007669"/>
    <property type="project" value="InterPro"/>
</dbReference>
<keyword evidence="1" id="KW-0805">Transcription regulation</keyword>
<dbReference type="SUPFAM" id="SSF48008">
    <property type="entry name" value="GntR ligand-binding domain-like"/>
    <property type="match status" value="1"/>
</dbReference>
<dbReference type="Proteomes" id="UP000295658">
    <property type="component" value="Unassembled WGS sequence"/>
</dbReference>
<dbReference type="InterPro" id="IPR000524">
    <property type="entry name" value="Tscrpt_reg_HTH_GntR"/>
</dbReference>
<evidence type="ECO:0000256" key="3">
    <source>
        <dbReference type="ARBA" id="ARBA00023163"/>
    </source>
</evidence>
<dbReference type="GO" id="GO:0003677">
    <property type="term" value="F:DNA binding"/>
    <property type="evidence" value="ECO:0007669"/>
    <property type="project" value="UniProtKB-KW"/>
</dbReference>
<gene>
    <name evidence="5" type="ORF">EDD69_10365</name>
</gene>
<dbReference type="CDD" id="cd07377">
    <property type="entry name" value="WHTH_GntR"/>
    <property type="match status" value="1"/>
</dbReference>
<feature type="domain" description="HTH gntR-type" evidence="4">
    <location>
        <begin position="4"/>
        <end position="72"/>
    </location>
</feature>
<dbReference type="Gene3D" id="1.10.10.10">
    <property type="entry name" value="Winged helix-like DNA-binding domain superfamily/Winged helix DNA-binding domain"/>
    <property type="match status" value="1"/>
</dbReference>
<evidence type="ECO:0000256" key="1">
    <source>
        <dbReference type="ARBA" id="ARBA00023015"/>
    </source>
</evidence>
<dbReference type="SUPFAM" id="SSF46785">
    <property type="entry name" value="Winged helix' DNA-binding domain"/>
    <property type="match status" value="1"/>
</dbReference>
<dbReference type="Pfam" id="PF00392">
    <property type="entry name" value="GntR"/>
    <property type="match status" value="1"/>
</dbReference>
<sequence>MATSKVYIEILWQIRRIIEEDGLQAGDRLPSERELSDRLQVGRSSVREALRALELLGLIETRRGEGTFIKEFGDHQLIHLLGTFILQGKREKDDLKETKILFEKMCLSLACMRMTDEKWQKMHQIVTEEQVDYESFFKWIVEATDNYLLLRIWLVLNDFFTCVEADVSFPSSFYEGMLLALGQRQSEKALELYEQFVVQNLSKTK</sequence>
<evidence type="ECO:0000256" key="2">
    <source>
        <dbReference type="ARBA" id="ARBA00023125"/>
    </source>
</evidence>
<keyword evidence="3" id="KW-0804">Transcription</keyword>
<name>A0A4R1QHY4_9BACL</name>
<dbReference type="PANTHER" id="PTHR43537">
    <property type="entry name" value="TRANSCRIPTIONAL REGULATOR, GNTR FAMILY"/>
    <property type="match status" value="1"/>
</dbReference>
<dbReference type="OrthoDB" id="9799482at2"/>
<accession>A0A4R1QHY4</accession>
<evidence type="ECO:0000313" key="5">
    <source>
        <dbReference type="EMBL" id="TCL51826.1"/>
    </source>
</evidence>
<dbReference type="SMART" id="SM00345">
    <property type="entry name" value="HTH_GNTR"/>
    <property type="match status" value="1"/>
</dbReference>
<dbReference type="EMBL" id="SLUL01000003">
    <property type="protein sequence ID" value="TCL51826.1"/>
    <property type="molecule type" value="Genomic_DNA"/>
</dbReference>
<dbReference type="InterPro" id="IPR036390">
    <property type="entry name" value="WH_DNA-bd_sf"/>
</dbReference>
<keyword evidence="2" id="KW-0238">DNA-binding</keyword>
<dbReference type="InterPro" id="IPR036388">
    <property type="entry name" value="WH-like_DNA-bd_sf"/>
</dbReference>
<reference evidence="5 6" key="1">
    <citation type="submission" date="2019-03" db="EMBL/GenBank/DDBJ databases">
        <title>Genomic Encyclopedia of Type Strains, Phase IV (KMG-IV): sequencing the most valuable type-strain genomes for metagenomic binning, comparative biology and taxonomic classification.</title>
        <authorList>
            <person name="Goeker M."/>
        </authorList>
    </citation>
    <scope>NUCLEOTIDE SEQUENCE [LARGE SCALE GENOMIC DNA]</scope>
    <source>
        <strain evidence="5 6">DSM 24979</strain>
    </source>
</reference>
<proteinExistence type="predicted"/>
<dbReference type="PANTHER" id="PTHR43537:SF54">
    <property type="entry name" value="TRANSCRIPTIONAL REGULATOR, GNTR FAMILY"/>
    <property type="match status" value="1"/>
</dbReference>
<comment type="caution">
    <text evidence="5">The sequence shown here is derived from an EMBL/GenBank/DDBJ whole genome shotgun (WGS) entry which is preliminary data.</text>
</comment>
<evidence type="ECO:0000259" key="4">
    <source>
        <dbReference type="PROSITE" id="PS50949"/>
    </source>
</evidence>
<evidence type="ECO:0000313" key="6">
    <source>
        <dbReference type="Proteomes" id="UP000295658"/>
    </source>
</evidence>